<dbReference type="OrthoDB" id="506431at2759"/>
<dbReference type="AlphaFoldDB" id="A0A6A7C679"/>
<dbReference type="SUPFAM" id="SSF54637">
    <property type="entry name" value="Thioesterase/thiol ester dehydrase-isomerase"/>
    <property type="match status" value="1"/>
</dbReference>
<dbReference type="CDD" id="cd03443">
    <property type="entry name" value="PaaI_thioesterase"/>
    <property type="match status" value="1"/>
</dbReference>
<reference evidence="2" key="1">
    <citation type="journal article" date="2020" name="Stud. Mycol.">
        <title>101 Dothideomycetes genomes: a test case for predicting lifestyles and emergence of pathogens.</title>
        <authorList>
            <person name="Haridas S."/>
            <person name="Albert R."/>
            <person name="Binder M."/>
            <person name="Bloem J."/>
            <person name="Labutti K."/>
            <person name="Salamov A."/>
            <person name="Andreopoulos B."/>
            <person name="Baker S."/>
            <person name="Barry K."/>
            <person name="Bills G."/>
            <person name="Bluhm B."/>
            <person name="Cannon C."/>
            <person name="Castanera R."/>
            <person name="Culley D."/>
            <person name="Daum C."/>
            <person name="Ezra D."/>
            <person name="Gonzalez J."/>
            <person name="Henrissat B."/>
            <person name="Kuo A."/>
            <person name="Liang C."/>
            <person name="Lipzen A."/>
            <person name="Lutzoni F."/>
            <person name="Magnuson J."/>
            <person name="Mondo S."/>
            <person name="Nolan M."/>
            <person name="Ohm R."/>
            <person name="Pangilinan J."/>
            <person name="Park H.-J."/>
            <person name="Ramirez L."/>
            <person name="Alfaro M."/>
            <person name="Sun H."/>
            <person name="Tritt A."/>
            <person name="Yoshinaga Y."/>
            <person name="Zwiers L.-H."/>
            <person name="Turgeon B."/>
            <person name="Goodwin S."/>
            <person name="Spatafora J."/>
            <person name="Crous P."/>
            <person name="Grigoriev I."/>
        </authorList>
    </citation>
    <scope>NUCLEOTIDE SEQUENCE</scope>
    <source>
        <strain evidence="2">CBS 480.64</strain>
    </source>
</reference>
<dbReference type="InterPro" id="IPR029069">
    <property type="entry name" value="HotDog_dom_sf"/>
</dbReference>
<proteinExistence type="predicted"/>
<dbReference type="Gene3D" id="3.10.129.10">
    <property type="entry name" value="Hotdog Thioesterase"/>
    <property type="match status" value="1"/>
</dbReference>
<sequence>MATRAAATTMVRSFNPVRFPRHLYSTKSISSPGRTRRFIVTSSLVAGCFLAGFAMAASPAAQTVDSFIHPPSDADTLKLYHPDTVDAEEIDTKIRTHPLAEQLRAKEGISEWRPHCRMPVSMRSHNLTAGTLVGPEKLAVPPLAFSDRNSALPSVVQIAFLGPALCGHPGIIHGGLLATMLDEGLAWACFPALPHKVGVTASLKVDYLAPCPANSYVVLRARTTKVEGRKAWVEGWIELLGEGTEEGKKLVHAEALYIEPRGAQHMARVYGTPAGSPVPTTA</sequence>
<evidence type="ECO:0000259" key="1">
    <source>
        <dbReference type="Pfam" id="PF03061"/>
    </source>
</evidence>
<dbReference type="PANTHER" id="PTHR47260:SF7">
    <property type="entry name" value="THIOESTERASE FAMILY PROTEIN (AFU_ORTHOLOGUE AFUA_1G10800)"/>
    <property type="match status" value="1"/>
</dbReference>
<dbReference type="Pfam" id="PF03061">
    <property type="entry name" value="4HBT"/>
    <property type="match status" value="1"/>
</dbReference>
<organism evidence="2 3">
    <name type="scientific">Piedraia hortae CBS 480.64</name>
    <dbReference type="NCBI Taxonomy" id="1314780"/>
    <lineage>
        <taxon>Eukaryota</taxon>
        <taxon>Fungi</taxon>
        <taxon>Dikarya</taxon>
        <taxon>Ascomycota</taxon>
        <taxon>Pezizomycotina</taxon>
        <taxon>Dothideomycetes</taxon>
        <taxon>Dothideomycetidae</taxon>
        <taxon>Capnodiales</taxon>
        <taxon>Piedraiaceae</taxon>
        <taxon>Piedraia</taxon>
    </lineage>
</organism>
<dbReference type="Proteomes" id="UP000799421">
    <property type="component" value="Unassembled WGS sequence"/>
</dbReference>
<evidence type="ECO:0000313" key="2">
    <source>
        <dbReference type="EMBL" id="KAF2862747.1"/>
    </source>
</evidence>
<dbReference type="PANTHER" id="PTHR47260">
    <property type="entry name" value="UPF0644 PROTEIN PB2B4.06"/>
    <property type="match status" value="1"/>
</dbReference>
<evidence type="ECO:0000313" key="3">
    <source>
        <dbReference type="Proteomes" id="UP000799421"/>
    </source>
</evidence>
<keyword evidence="3" id="KW-1185">Reference proteome</keyword>
<gene>
    <name evidence="2" type="ORF">K470DRAFT_255659</name>
</gene>
<feature type="domain" description="Thioesterase" evidence="1">
    <location>
        <begin position="170"/>
        <end position="233"/>
    </location>
</feature>
<dbReference type="InterPro" id="IPR006683">
    <property type="entry name" value="Thioestr_dom"/>
</dbReference>
<accession>A0A6A7C679</accession>
<dbReference type="EMBL" id="MU005964">
    <property type="protein sequence ID" value="KAF2862747.1"/>
    <property type="molecule type" value="Genomic_DNA"/>
</dbReference>
<dbReference type="InterPro" id="IPR052061">
    <property type="entry name" value="PTE-AB_protein"/>
</dbReference>
<protein>
    <recommendedName>
        <fullName evidence="1">Thioesterase domain-containing protein</fullName>
    </recommendedName>
</protein>
<name>A0A6A7C679_9PEZI</name>